<keyword evidence="1" id="KW-0472">Membrane</keyword>
<evidence type="ECO:0000256" key="1">
    <source>
        <dbReference type="SAM" id="Phobius"/>
    </source>
</evidence>
<dbReference type="RefSeq" id="XP_001027604.2">
    <property type="nucleotide sequence ID" value="XM_001027604.2"/>
</dbReference>
<dbReference type="KEGG" id="tet:TTHERM_00567990"/>
<name>Q24I76_TETTS</name>
<dbReference type="Proteomes" id="UP000009168">
    <property type="component" value="Unassembled WGS sequence"/>
</dbReference>
<proteinExistence type="predicted"/>
<protein>
    <submittedName>
        <fullName evidence="2">Transmembrane protein, putative</fullName>
    </submittedName>
</protein>
<reference evidence="3" key="1">
    <citation type="journal article" date="2006" name="PLoS Biol.">
        <title>Macronuclear genome sequence of the ciliate Tetrahymena thermophila, a model eukaryote.</title>
        <authorList>
            <person name="Eisen J.A."/>
            <person name="Coyne R.S."/>
            <person name="Wu M."/>
            <person name="Wu D."/>
            <person name="Thiagarajan M."/>
            <person name="Wortman J.R."/>
            <person name="Badger J.H."/>
            <person name="Ren Q."/>
            <person name="Amedeo P."/>
            <person name="Jones K.M."/>
            <person name="Tallon L.J."/>
            <person name="Delcher A.L."/>
            <person name="Salzberg S.L."/>
            <person name="Silva J.C."/>
            <person name="Haas B.J."/>
            <person name="Majoros W.H."/>
            <person name="Farzad M."/>
            <person name="Carlton J.M."/>
            <person name="Smith R.K. Jr."/>
            <person name="Garg J."/>
            <person name="Pearlman R.E."/>
            <person name="Karrer K.M."/>
            <person name="Sun L."/>
            <person name="Manning G."/>
            <person name="Elde N.C."/>
            <person name="Turkewitz A.P."/>
            <person name="Asai D.J."/>
            <person name="Wilkes D.E."/>
            <person name="Wang Y."/>
            <person name="Cai H."/>
            <person name="Collins K."/>
            <person name="Stewart B.A."/>
            <person name="Lee S.R."/>
            <person name="Wilamowska K."/>
            <person name="Weinberg Z."/>
            <person name="Ruzzo W.L."/>
            <person name="Wloga D."/>
            <person name="Gaertig J."/>
            <person name="Frankel J."/>
            <person name="Tsao C.-C."/>
            <person name="Gorovsky M.A."/>
            <person name="Keeling P.J."/>
            <person name="Waller R.F."/>
            <person name="Patron N.J."/>
            <person name="Cherry J.M."/>
            <person name="Stover N.A."/>
            <person name="Krieger C.J."/>
            <person name="del Toro C."/>
            <person name="Ryder H.F."/>
            <person name="Williamson S.C."/>
            <person name="Barbeau R.A."/>
            <person name="Hamilton E.P."/>
            <person name="Orias E."/>
        </authorList>
    </citation>
    <scope>NUCLEOTIDE SEQUENCE [LARGE SCALE GENOMIC DNA]</scope>
    <source>
        <strain evidence="3">SB210</strain>
    </source>
</reference>
<feature type="transmembrane region" description="Helical" evidence="1">
    <location>
        <begin position="188"/>
        <end position="206"/>
    </location>
</feature>
<evidence type="ECO:0000313" key="3">
    <source>
        <dbReference type="Proteomes" id="UP000009168"/>
    </source>
</evidence>
<gene>
    <name evidence="2" type="ORF">TTHERM_00567990</name>
</gene>
<dbReference type="HOGENOM" id="CLU_838068_0_0_1"/>
<dbReference type="GeneID" id="7823050"/>
<keyword evidence="1" id="KW-1133">Transmembrane helix</keyword>
<organism evidence="2 3">
    <name type="scientific">Tetrahymena thermophila (strain SB210)</name>
    <dbReference type="NCBI Taxonomy" id="312017"/>
    <lineage>
        <taxon>Eukaryota</taxon>
        <taxon>Sar</taxon>
        <taxon>Alveolata</taxon>
        <taxon>Ciliophora</taxon>
        <taxon>Intramacronucleata</taxon>
        <taxon>Oligohymenophorea</taxon>
        <taxon>Hymenostomatida</taxon>
        <taxon>Tetrahymenina</taxon>
        <taxon>Tetrahymenidae</taxon>
        <taxon>Tetrahymena</taxon>
    </lineage>
</organism>
<dbReference type="EMBL" id="GG662498">
    <property type="protein sequence ID" value="EAS07362.2"/>
    <property type="molecule type" value="Genomic_DNA"/>
</dbReference>
<keyword evidence="3" id="KW-1185">Reference proteome</keyword>
<keyword evidence="1 2" id="KW-0812">Transmembrane</keyword>
<dbReference type="AlphaFoldDB" id="Q24I76"/>
<accession>Q24I76</accession>
<feature type="transmembrane region" description="Helical" evidence="1">
    <location>
        <begin position="150"/>
        <end position="176"/>
    </location>
</feature>
<dbReference type="InParanoid" id="Q24I76"/>
<evidence type="ECO:0000313" key="2">
    <source>
        <dbReference type="EMBL" id="EAS07362.2"/>
    </source>
</evidence>
<feature type="transmembrane region" description="Helical" evidence="1">
    <location>
        <begin position="244"/>
        <end position="271"/>
    </location>
</feature>
<sequence>MQEDTKHNNLFCIRRLHESKIFQQVSDFGQLKVCFKHQRLCDYKNISICVGYQYQCPISDIKFSNEDFLEGYEKLDQRFNNFNIFITRENQQLQPLAQVKISNENFKGLKNDQYYYDKSLEQNDKVKQNDFDIIQSDLQMKSDKIEKFEYVNASFLILVSVFVQVYKTCIVVMHYFFEEFSPFNKRDFSMMIMCLLSDLFYIYSTFYSRIEYYNYIDSLLSKGCFDAYGDIYNMKQNLDTKIEIFGFFFSSVSLIIALIAGSVFYFAFIMIKKAFNYLKSKFASKSIQHKQQMQQTS</sequence>